<evidence type="ECO:0000256" key="1">
    <source>
        <dbReference type="SAM" id="SignalP"/>
    </source>
</evidence>
<evidence type="ECO:0000313" key="2">
    <source>
        <dbReference type="EMBL" id="SEM00584.1"/>
    </source>
</evidence>
<dbReference type="STRING" id="1036779.SAMN04515666_106428"/>
<sequence>MVRVASLFAVLSVLSAPALAQNDRGGTRALGYAPATEAPAPAWEARFGLGAANPGGRESGLVNVGGELLTPRIASLNDRLANAFVPRFHLGSSLNVNGTQYAYAGATWTFDVSQSVFLEASLGAAVNNGKTGFVVPENRLNVGCNAGARSAAALGFRLSDRWSLIATLEHFSTTGCSDNPVVNAGNPRGPSNFGARLGYTF</sequence>
<protein>
    <submittedName>
        <fullName evidence="2">Lipid A 3-O-deacylase (PagL)</fullName>
    </submittedName>
</protein>
<keyword evidence="1" id="KW-0732">Signal</keyword>
<feature type="chain" id="PRO_5011565174" evidence="1">
    <location>
        <begin position="21"/>
        <end position="201"/>
    </location>
</feature>
<keyword evidence="3" id="KW-1185">Reference proteome</keyword>
<dbReference type="Proteomes" id="UP000199664">
    <property type="component" value="Unassembled WGS sequence"/>
</dbReference>
<dbReference type="AlphaFoldDB" id="A0A1H7UUR9"/>
<evidence type="ECO:0000313" key="3">
    <source>
        <dbReference type="Proteomes" id="UP000199664"/>
    </source>
</evidence>
<reference evidence="3" key="1">
    <citation type="submission" date="2016-10" db="EMBL/GenBank/DDBJ databases">
        <authorList>
            <person name="Varghese N."/>
            <person name="Submissions S."/>
        </authorList>
    </citation>
    <scope>NUCLEOTIDE SEQUENCE [LARGE SCALE GENOMIC DNA]</scope>
    <source>
        <strain evidence="3">LMG 26383,CCUG 61248,R- 45681</strain>
    </source>
</reference>
<gene>
    <name evidence="2" type="ORF">SAMN04515666_106428</name>
</gene>
<organism evidence="2 3">
    <name type="scientific">Bosea lupini</name>
    <dbReference type="NCBI Taxonomy" id="1036779"/>
    <lineage>
        <taxon>Bacteria</taxon>
        <taxon>Pseudomonadati</taxon>
        <taxon>Pseudomonadota</taxon>
        <taxon>Alphaproteobacteria</taxon>
        <taxon>Hyphomicrobiales</taxon>
        <taxon>Boseaceae</taxon>
        <taxon>Bosea</taxon>
    </lineage>
</organism>
<dbReference type="RefSeq" id="WP_091838091.1">
    <property type="nucleotide sequence ID" value="NZ_FOAN01000006.1"/>
</dbReference>
<dbReference type="Gene3D" id="2.40.160.20">
    <property type="match status" value="1"/>
</dbReference>
<feature type="signal peptide" evidence="1">
    <location>
        <begin position="1"/>
        <end position="20"/>
    </location>
</feature>
<dbReference type="OrthoDB" id="8112769at2"/>
<name>A0A1H7UUR9_9HYPH</name>
<accession>A0A1H7UUR9</accession>
<proteinExistence type="predicted"/>
<dbReference type="EMBL" id="FOAN01000006">
    <property type="protein sequence ID" value="SEM00584.1"/>
    <property type="molecule type" value="Genomic_DNA"/>
</dbReference>